<dbReference type="InterPro" id="IPR036101">
    <property type="entry name" value="CarD-like/TRCF_RID_sf"/>
</dbReference>
<evidence type="ECO:0000313" key="3">
    <source>
        <dbReference type="Proteomes" id="UP000524246"/>
    </source>
</evidence>
<dbReference type="InterPro" id="IPR048792">
    <property type="entry name" value="CarD_C"/>
</dbReference>
<evidence type="ECO:0000313" key="2">
    <source>
        <dbReference type="EMBL" id="NMC62040.1"/>
    </source>
</evidence>
<dbReference type="PANTHER" id="PTHR38447:SF1">
    <property type="entry name" value="RNA POLYMERASE-BINDING TRANSCRIPTION FACTOR CARD"/>
    <property type="match status" value="1"/>
</dbReference>
<accession>A0A7X9IKJ8</accession>
<dbReference type="InterPro" id="IPR003711">
    <property type="entry name" value="CarD-like/TRCF_RID"/>
</dbReference>
<dbReference type="PANTHER" id="PTHR38447">
    <property type="entry name" value="TRANSCRIPTION FACTOR YDEB-RELATED"/>
    <property type="match status" value="1"/>
</dbReference>
<dbReference type="InterPro" id="IPR052531">
    <property type="entry name" value="CarD-like_regulator"/>
</dbReference>
<protein>
    <submittedName>
        <fullName evidence="2">CarD family transcriptional regulator</fullName>
    </submittedName>
</protein>
<dbReference type="GO" id="GO:0009303">
    <property type="term" value="P:rRNA transcription"/>
    <property type="evidence" value="ECO:0007669"/>
    <property type="project" value="TreeGrafter"/>
</dbReference>
<dbReference type="Gene3D" id="2.40.10.170">
    <property type="match status" value="1"/>
</dbReference>
<dbReference type="InterPro" id="IPR042215">
    <property type="entry name" value="CarD-like_C"/>
</dbReference>
<dbReference type="SUPFAM" id="SSF141259">
    <property type="entry name" value="CarD-like"/>
    <property type="match status" value="1"/>
</dbReference>
<reference evidence="2 3" key="1">
    <citation type="journal article" date="2020" name="Biotechnol. Biofuels">
        <title>New insights from the biogas microbiome by comprehensive genome-resolved metagenomics of nearly 1600 species originating from multiple anaerobic digesters.</title>
        <authorList>
            <person name="Campanaro S."/>
            <person name="Treu L."/>
            <person name="Rodriguez-R L.M."/>
            <person name="Kovalovszki A."/>
            <person name="Ziels R.M."/>
            <person name="Maus I."/>
            <person name="Zhu X."/>
            <person name="Kougias P.G."/>
            <person name="Basile A."/>
            <person name="Luo G."/>
            <person name="Schluter A."/>
            <person name="Konstantinidis K.T."/>
            <person name="Angelidaki I."/>
        </authorList>
    </citation>
    <scope>NUCLEOTIDE SEQUENCE [LARGE SCALE GENOMIC DNA]</scope>
    <source>
        <strain evidence="2">AS27yjCOA_65</strain>
    </source>
</reference>
<dbReference type="EMBL" id="JAAZON010000104">
    <property type="protein sequence ID" value="NMC62040.1"/>
    <property type="molecule type" value="Genomic_DNA"/>
</dbReference>
<gene>
    <name evidence="2" type="ORF">GYA55_02615</name>
</gene>
<evidence type="ECO:0000259" key="1">
    <source>
        <dbReference type="SMART" id="SM01058"/>
    </source>
</evidence>
<dbReference type="Gene3D" id="1.20.58.1290">
    <property type="entry name" value="CarD-like, C-terminal domain"/>
    <property type="match status" value="1"/>
</dbReference>
<dbReference type="Proteomes" id="UP000524246">
    <property type="component" value="Unassembled WGS sequence"/>
</dbReference>
<proteinExistence type="predicted"/>
<name>A0A7X9IKJ8_9DELT</name>
<dbReference type="SMART" id="SM01058">
    <property type="entry name" value="CarD_TRCF"/>
    <property type="match status" value="1"/>
</dbReference>
<sequence length="164" mass="18486">MVQEAFNVGDKVVYPGHGVGKIESVICKSIAGSEQTFFSIVIVDSGMKILVPLPQAKAVGLRRVIDRKSIEKVYSILQDRKSKKIDTQTWNRRFREYNQKIRTGSPFEIAEVLRDLCILSADKELSFGEKKMFETAQNLLVSEIAIAKSKTQEKVMTEIQGLFS</sequence>
<dbReference type="AlphaFoldDB" id="A0A7X9IKJ8"/>
<feature type="domain" description="CarD-like/TRCF RNAP-interacting" evidence="1">
    <location>
        <begin position="5"/>
        <end position="117"/>
    </location>
</feature>
<dbReference type="Pfam" id="PF02559">
    <property type="entry name" value="CarD_TRCF_RID"/>
    <property type="match status" value="1"/>
</dbReference>
<comment type="caution">
    <text evidence="2">The sequence shown here is derived from an EMBL/GenBank/DDBJ whole genome shotgun (WGS) entry which is preliminary data.</text>
</comment>
<dbReference type="Pfam" id="PF21095">
    <property type="entry name" value="CarD_C"/>
    <property type="match status" value="1"/>
</dbReference>
<organism evidence="2 3">
    <name type="scientific">SAR324 cluster bacterium</name>
    <dbReference type="NCBI Taxonomy" id="2024889"/>
    <lineage>
        <taxon>Bacteria</taxon>
        <taxon>Deltaproteobacteria</taxon>
        <taxon>SAR324 cluster</taxon>
    </lineage>
</organism>